<name>A0A7W9WY46_9BURK</name>
<dbReference type="GO" id="GO:0016020">
    <property type="term" value="C:membrane"/>
    <property type="evidence" value="ECO:0007669"/>
    <property type="project" value="UniProtKB-SubCell"/>
</dbReference>
<evidence type="ECO:0000256" key="2">
    <source>
        <dbReference type="ARBA" id="ARBA00006464"/>
    </source>
</evidence>
<dbReference type="Pfam" id="PF13727">
    <property type="entry name" value="CoA_binding_3"/>
    <property type="match status" value="1"/>
</dbReference>
<proteinExistence type="inferred from homology"/>
<comment type="caution">
    <text evidence="9">The sequence shown here is derived from an EMBL/GenBank/DDBJ whole genome shotgun (WGS) entry which is preliminary data.</text>
</comment>
<dbReference type="PANTHER" id="PTHR30576:SF0">
    <property type="entry name" value="UNDECAPRENYL-PHOSPHATE N-ACETYLGALACTOSAMINYL 1-PHOSPHATE TRANSFERASE-RELATED"/>
    <property type="match status" value="1"/>
</dbReference>
<dbReference type="InterPro" id="IPR017473">
    <property type="entry name" value="Undecaprenyl-P_gluc_Ptfrase"/>
</dbReference>
<evidence type="ECO:0000256" key="4">
    <source>
        <dbReference type="ARBA" id="ARBA00022692"/>
    </source>
</evidence>
<dbReference type="Pfam" id="PF02397">
    <property type="entry name" value="Bac_transf"/>
    <property type="match status" value="1"/>
</dbReference>
<dbReference type="PANTHER" id="PTHR30576">
    <property type="entry name" value="COLANIC BIOSYNTHESIS UDP-GLUCOSE LIPID CARRIER TRANSFERASE"/>
    <property type="match status" value="1"/>
</dbReference>
<dbReference type="NCBIfam" id="TIGR03023">
    <property type="entry name" value="WcaJ_sugtrans"/>
    <property type="match status" value="1"/>
</dbReference>
<keyword evidence="6 7" id="KW-0472">Membrane</keyword>
<feature type="transmembrane region" description="Helical" evidence="7">
    <location>
        <begin position="81"/>
        <end position="100"/>
    </location>
</feature>
<evidence type="ECO:0000256" key="3">
    <source>
        <dbReference type="ARBA" id="ARBA00022679"/>
    </source>
</evidence>
<keyword evidence="4 7" id="KW-0812">Transmembrane</keyword>
<organism evidence="9 10">
    <name type="scientific">Massilia aurea</name>
    <dbReference type="NCBI Taxonomy" id="373040"/>
    <lineage>
        <taxon>Bacteria</taxon>
        <taxon>Pseudomonadati</taxon>
        <taxon>Pseudomonadota</taxon>
        <taxon>Betaproteobacteria</taxon>
        <taxon>Burkholderiales</taxon>
        <taxon>Oxalobacteraceae</taxon>
        <taxon>Telluria group</taxon>
        <taxon>Massilia</taxon>
    </lineage>
</organism>
<evidence type="ECO:0000259" key="8">
    <source>
        <dbReference type="Pfam" id="PF02397"/>
    </source>
</evidence>
<dbReference type="NCBIfam" id="TIGR03025">
    <property type="entry name" value="EPS_sugtrans"/>
    <property type="match status" value="1"/>
</dbReference>
<evidence type="ECO:0000256" key="5">
    <source>
        <dbReference type="ARBA" id="ARBA00022989"/>
    </source>
</evidence>
<evidence type="ECO:0000313" key="9">
    <source>
        <dbReference type="EMBL" id="MBB6132962.1"/>
    </source>
</evidence>
<feature type="transmembrane region" description="Helical" evidence="7">
    <location>
        <begin position="142"/>
        <end position="162"/>
    </location>
</feature>
<sequence>MKNFDPAAVVGEHDKHRAPDAAGDLGSLLKKGSAQSSARYWLPFFINLLKISDIAVLLLAGFGGFFVRFGLDAKLSTAGHLFIYLSTLVIIVSLHCAQAYREREILSLNALLSKLGLGFFGGLSLIMIVGYLSGTLSEYSRVWVATSACAWFVLLLANRLILTRMIYRARMANMLDESIIIVGANERAELIVNAIKRNSHANIRVLGVFDDRVERGIPDTLRQHMLGSTCTMLDYIRTNPVDRVVVALPWLATERVEALLKKLRTVPVRIDLVPNNVVWQFPSINMERLAGVPVLTIANSRIGEQMGRLKRIEDLVISGILLALVSPVLAIIALAVKLDSPGPVIFKQRRHGFNNQEFEVWKFRSMKVDDCASGEVKQATRYDSRVTRVGGFLRRSSLDELPHFFNVLFGHMSIVGPRPHAIKHNLEFGAIISEYYARHNVKPGITGWAQVNGFRGETDTLDKMQRRVEHDLHYIEHWSLMLDMKILVMTAFSVWFHKTAY</sequence>
<dbReference type="Proteomes" id="UP000540787">
    <property type="component" value="Unassembled WGS sequence"/>
</dbReference>
<dbReference type="Gene3D" id="3.40.50.720">
    <property type="entry name" value="NAD(P)-binding Rossmann-like Domain"/>
    <property type="match status" value="1"/>
</dbReference>
<protein>
    <submittedName>
        <fullName evidence="9">Undecaprenyl-phosphate glucose phosphotransferase</fullName>
    </submittedName>
</protein>
<feature type="transmembrane region" description="Helical" evidence="7">
    <location>
        <begin position="112"/>
        <end position="136"/>
    </location>
</feature>
<evidence type="ECO:0000313" key="10">
    <source>
        <dbReference type="Proteomes" id="UP000540787"/>
    </source>
</evidence>
<evidence type="ECO:0000256" key="6">
    <source>
        <dbReference type="ARBA" id="ARBA00023136"/>
    </source>
</evidence>
<dbReference type="GO" id="GO:0016780">
    <property type="term" value="F:phosphotransferase activity, for other substituted phosphate groups"/>
    <property type="evidence" value="ECO:0007669"/>
    <property type="project" value="TreeGrafter"/>
</dbReference>
<feature type="transmembrane region" description="Helical" evidence="7">
    <location>
        <begin position="315"/>
        <end position="336"/>
    </location>
</feature>
<feature type="domain" description="Bacterial sugar transferase" evidence="8">
    <location>
        <begin position="310"/>
        <end position="494"/>
    </location>
</feature>
<comment type="subcellular location">
    <subcellularLocation>
        <location evidence="1">Membrane</location>
        <topology evidence="1">Multi-pass membrane protein</topology>
    </subcellularLocation>
</comment>
<dbReference type="AlphaFoldDB" id="A0A7W9WY46"/>
<dbReference type="InterPro" id="IPR003362">
    <property type="entry name" value="Bact_transf"/>
</dbReference>
<keyword evidence="10" id="KW-1185">Reference proteome</keyword>
<keyword evidence="3 9" id="KW-0808">Transferase</keyword>
<reference evidence="9 10" key="1">
    <citation type="submission" date="2020-08" db="EMBL/GenBank/DDBJ databases">
        <title>The Agave Microbiome: Exploring the role of microbial communities in plant adaptations to desert environments.</title>
        <authorList>
            <person name="Partida-Martinez L.P."/>
        </authorList>
    </citation>
    <scope>NUCLEOTIDE SEQUENCE [LARGE SCALE GENOMIC DNA]</scope>
    <source>
        <strain evidence="9 10">AT3.2</strain>
    </source>
</reference>
<accession>A0A7W9WY46</accession>
<feature type="transmembrane region" description="Helical" evidence="7">
    <location>
        <begin position="40"/>
        <end position="69"/>
    </location>
</feature>
<evidence type="ECO:0000256" key="7">
    <source>
        <dbReference type="SAM" id="Phobius"/>
    </source>
</evidence>
<dbReference type="InterPro" id="IPR017475">
    <property type="entry name" value="EPS_sugar_tfrase"/>
</dbReference>
<dbReference type="RefSeq" id="WP_183551944.1">
    <property type="nucleotide sequence ID" value="NZ_JACHBX010000001.1"/>
</dbReference>
<evidence type="ECO:0000256" key="1">
    <source>
        <dbReference type="ARBA" id="ARBA00004141"/>
    </source>
</evidence>
<keyword evidence="5 7" id="KW-1133">Transmembrane helix</keyword>
<comment type="similarity">
    <text evidence="2">Belongs to the bacterial sugar transferase family.</text>
</comment>
<dbReference type="EMBL" id="JACHBX010000001">
    <property type="protein sequence ID" value="MBB6132962.1"/>
    <property type="molecule type" value="Genomic_DNA"/>
</dbReference>
<gene>
    <name evidence="9" type="ORF">HD842_001073</name>
</gene>